<keyword evidence="3" id="KW-1185">Reference proteome</keyword>
<dbReference type="EMBL" id="JACCBH010000001">
    <property type="protein sequence ID" value="NYD53264.1"/>
    <property type="molecule type" value="Genomic_DNA"/>
</dbReference>
<protein>
    <submittedName>
        <fullName evidence="2">CubicO group peptidase (Beta-lactamase class C family)</fullName>
    </submittedName>
</protein>
<comment type="caution">
    <text evidence="2">The sequence shown here is derived from an EMBL/GenBank/DDBJ whole genome shotgun (WGS) entry which is preliminary data.</text>
</comment>
<dbReference type="RefSeq" id="WP_179430654.1">
    <property type="nucleotide sequence ID" value="NZ_BAABLC010000003.1"/>
</dbReference>
<dbReference type="SUPFAM" id="SSF56601">
    <property type="entry name" value="beta-lactamase/transpeptidase-like"/>
    <property type="match status" value="1"/>
</dbReference>
<accession>A0A7Y9ESR4</accession>
<evidence type="ECO:0000313" key="2">
    <source>
        <dbReference type="EMBL" id="NYD53264.1"/>
    </source>
</evidence>
<name>A0A7Y9ESR4_9MICO</name>
<gene>
    <name evidence="2" type="ORF">BKA02_000319</name>
</gene>
<proteinExistence type="predicted"/>
<organism evidence="2 3">
    <name type="scientific">Microbacterium pseudoresistens</name>
    <dbReference type="NCBI Taxonomy" id="640634"/>
    <lineage>
        <taxon>Bacteria</taxon>
        <taxon>Bacillati</taxon>
        <taxon>Actinomycetota</taxon>
        <taxon>Actinomycetes</taxon>
        <taxon>Micrococcales</taxon>
        <taxon>Microbacteriaceae</taxon>
        <taxon>Microbacterium</taxon>
    </lineage>
</organism>
<dbReference type="InterPro" id="IPR012338">
    <property type="entry name" value="Beta-lactam/transpept-like"/>
</dbReference>
<sequence length="83" mass="9455">MTRERTATDSFADIRELFESKLDGNQELGASIALDIDGQRVFGFWRGYRNPERINPWTRDTIMNAFSTTKLATALTVLALTDR</sequence>
<dbReference type="AlphaFoldDB" id="A0A7Y9ESR4"/>
<dbReference type="InterPro" id="IPR052907">
    <property type="entry name" value="Beta-lactamase/esterase"/>
</dbReference>
<dbReference type="Gene3D" id="3.40.710.10">
    <property type="entry name" value="DD-peptidase/beta-lactamase superfamily"/>
    <property type="match status" value="1"/>
</dbReference>
<dbReference type="PANTHER" id="PTHR43319">
    <property type="entry name" value="BETA-LACTAMASE-RELATED"/>
    <property type="match status" value="1"/>
</dbReference>
<evidence type="ECO:0000259" key="1">
    <source>
        <dbReference type="Pfam" id="PF00144"/>
    </source>
</evidence>
<dbReference type="Pfam" id="PF00144">
    <property type="entry name" value="Beta-lactamase"/>
    <property type="match status" value="1"/>
</dbReference>
<evidence type="ECO:0000313" key="3">
    <source>
        <dbReference type="Proteomes" id="UP000552045"/>
    </source>
</evidence>
<feature type="domain" description="Beta-lactamase-related" evidence="1">
    <location>
        <begin position="15"/>
        <end position="83"/>
    </location>
</feature>
<dbReference type="Proteomes" id="UP000552045">
    <property type="component" value="Unassembled WGS sequence"/>
</dbReference>
<reference evidence="2 3" key="1">
    <citation type="submission" date="2020-07" db="EMBL/GenBank/DDBJ databases">
        <title>Sequencing the genomes of 1000 actinobacteria strains.</title>
        <authorList>
            <person name="Klenk H.-P."/>
        </authorList>
    </citation>
    <scope>NUCLEOTIDE SEQUENCE [LARGE SCALE GENOMIC DNA]</scope>
    <source>
        <strain evidence="2 3">DSM 22185</strain>
    </source>
</reference>
<dbReference type="InterPro" id="IPR001466">
    <property type="entry name" value="Beta-lactam-related"/>
</dbReference>
<dbReference type="PANTHER" id="PTHR43319:SF3">
    <property type="entry name" value="BETA-LACTAMASE-RELATED DOMAIN-CONTAINING PROTEIN"/>
    <property type="match status" value="1"/>
</dbReference>